<evidence type="ECO:0000313" key="2">
    <source>
        <dbReference type="Proteomes" id="UP000565719"/>
    </source>
</evidence>
<accession>A0A7Y3ZZS9</accession>
<evidence type="ECO:0000313" key="1">
    <source>
        <dbReference type="EMBL" id="NOH72130.1"/>
    </source>
</evidence>
<dbReference type="EMBL" id="VTXC01000032">
    <property type="protein sequence ID" value="NOH72130.1"/>
    <property type="molecule type" value="Genomic_DNA"/>
</dbReference>
<proteinExistence type="predicted"/>
<sequence>MYEDVNKVLNGIKEHLESNLSESFTMQRSINDRYATFVSESYTFDVMATFIQARVREDFSLSIQDRIDSVVDFGSLQKQTHYKLSSKSVENREMPIEYFLTVVDL</sequence>
<protein>
    <submittedName>
        <fullName evidence="1">Uncharacterized protein</fullName>
    </submittedName>
</protein>
<reference evidence="1 2" key="1">
    <citation type="submission" date="2019-09" db="EMBL/GenBank/DDBJ databases">
        <title>Draft genome sequencing and comparative genomics of hatchery-associated Vibrios.</title>
        <authorList>
            <person name="Kehlet-Delgado H."/>
            <person name="Mueller R.S."/>
        </authorList>
    </citation>
    <scope>NUCLEOTIDE SEQUENCE [LARGE SCALE GENOMIC DNA]</scope>
    <source>
        <strain evidence="1 2">99-46-Y</strain>
    </source>
</reference>
<comment type="caution">
    <text evidence="1">The sequence shown here is derived from an EMBL/GenBank/DDBJ whole genome shotgun (WGS) entry which is preliminary data.</text>
</comment>
<dbReference type="AlphaFoldDB" id="A0A7Y3ZZS9"/>
<gene>
    <name evidence="1" type="ORF">F0225_12380</name>
</gene>
<dbReference type="Proteomes" id="UP000565719">
    <property type="component" value="Unassembled WGS sequence"/>
</dbReference>
<organism evidence="1 2">
    <name type="scientific">Vibrio pectenicida</name>
    <dbReference type="NCBI Taxonomy" id="62763"/>
    <lineage>
        <taxon>Bacteria</taxon>
        <taxon>Pseudomonadati</taxon>
        <taxon>Pseudomonadota</taxon>
        <taxon>Gammaproteobacteria</taxon>
        <taxon>Vibrionales</taxon>
        <taxon>Vibrionaceae</taxon>
        <taxon>Vibrio</taxon>
    </lineage>
</organism>
<name>A0A7Y3ZZS9_9VIBR</name>